<evidence type="ECO:0000313" key="1">
    <source>
        <dbReference type="EMBL" id="EON75324.1"/>
    </source>
</evidence>
<organism evidence="1 2">
    <name type="scientific">Lunatimonas lonarensis</name>
    <dbReference type="NCBI Taxonomy" id="1232681"/>
    <lineage>
        <taxon>Bacteria</taxon>
        <taxon>Pseudomonadati</taxon>
        <taxon>Bacteroidota</taxon>
        <taxon>Cytophagia</taxon>
        <taxon>Cytophagales</taxon>
        <taxon>Cyclobacteriaceae</taxon>
    </lineage>
</organism>
<proteinExistence type="predicted"/>
<keyword evidence="2" id="KW-1185">Reference proteome</keyword>
<accession>R7ZMT1</accession>
<comment type="caution">
    <text evidence="1">The sequence shown here is derived from an EMBL/GenBank/DDBJ whole genome shotgun (WGS) entry which is preliminary data.</text>
</comment>
<dbReference type="EMBL" id="AQHR01000109">
    <property type="protein sequence ID" value="EON75324.1"/>
    <property type="molecule type" value="Genomic_DNA"/>
</dbReference>
<evidence type="ECO:0000313" key="2">
    <source>
        <dbReference type="Proteomes" id="UP000013909"/>
    </source>
</evidence>
<reference evidence="1 2" key="1">
    <citation type="submission" date="2013-02" db="EMBL/GenBank/DDBJ databases">
        <title>A novel strain isolated from Lonar lake, Maharashtra, India.</title>
        <authorList>
            <person name="Singh A."/>
        </authorList>
    </citation>
    <scope>NUCLEOTIDE SEQUENCE [LARGE SCALE GENOMIC DNA]</scope>
    <source>
        <strain evidence="1 2">AK24</strain>
    </source>
</reference>
<dbReference type="STRING" id="1232681.ADIS_4237"/>
<protein>
    <submittedName>
        <fullName evidence="1">Uncharacterized protein</fullName>
    </submittedName>
</protein>
<gene>
    <name evidence="1" type="ORF">ADIS_4237</name>
</gene>
<dbReference type="AlphaFoldDB" id="R7ZMT1"/>
<dbReference type="Proteomes" id="UP000013909">
    <property type="component" value="Unassembled WGS sequence"/>
</dbReference>
<sequence>MVGTRDGGKSFFIKWKELVLGSRKTWAFGKWFGPHLLGKVI</sequence>
<name>R7ZMT1_9BACT</name>